<evidence type="ECO:0000313" key="1">
    <source>
        <dbReference type="EMBL" id="KAI8541512.1"/>
    </source>
</evidence>
<reference evidence="1" key="1">
    <citation type="submission" date="2022-02" db="EMBL/GenBank/DDBJ databases">
        <title>Plant Genome Project.</title>
        <authorList>
            <person name="Zhang R.-G."/>
        </authorList>
    </citation>
    <scope>NUCLEOTIDE SEQUENCE</scope>
    <source>
        <strain evidence="1">AT1</strain>
    </source>
</reference>
<name>A0ACC0MM25_RHOML</name>
<evidence type="ECO:0000313" key="2">
    <source>
        <dbReference type="Proteomes" id="UP001062846"/>
    </source>
</evidence>
<organism evidence="1 2">
    <name type="scientific">Rhododendron molle</name>
    <name type="common">Chinese azalea</name>
    <name type="synonym">Azalea mollis</name>
    <dbReference type="NCBI Taxonomy" id="49168"/>
    <lineage>
        <taxon>Eukaryota</taxon>
        <taxon>Viridiplantae</taxon>
        <taxon>Streptophyta</taxon>
        <taxon>Embryophyta</taxon>
        <taxon>Tracheophyta</taxon>
        <taxon>Spermatophyta</taxon>
        <taxon>Magnoliopsida</taxon>
        <taxon>eudicotyledons</taxon>
        <taxon>Gunneridae</taxon>
        <taxon>Pentapetalae</taxon>
        <taxon>asterids</taxon>
        <taxon>Ericales</taxon>
        <taxon>Ericaceae</taxon>
        <taxon>Ericoideae</taxon>
        <taxon>Rhodoreae</taxon>
        <taxon>Rhododendron</taxon>
    </lineage>
</organism>
<keyword evidence="2" id="KW-1185">Reference proteome</keyword>
<dbReference type="EMBL" id="CM046395">
    <property type="protein sequence ID" value="KAI8541512.1"/>
    <property type="molecule type" value="Genomic_DNA"/>
</dbReference>
<proteinExistence type="predicted"/>
<sequence length="1079" mass="124498">MKRKRGQSSSRMKGKSGGGNAYKLRLRANINRSTMEEPETSITPTKRRQNQGEVQSKSKHNKKKLDAEGTQVTYRSNLQAMVNLMRDLQLQEHHLKLLRRTPFWLLIDALRKQRLSNDNCMKFDKVALKIIKSYDHEAKTFKIGGRGVKIQANDIALIFGIVSGEEPIPITNQYQKRNEVQLLIRRNLTETKGMTTKIVANLIESIIENDDKQAIKDVVRLVCLYLCGTLFFSGRGIQISWSFVQLMEDLPAMSNYNWSQAILNNLMKSVEAYATKPKDVAGCVMLLLYWLCESTNIIEQETRLFTVPRILKWNLPKLKEKLEGIESLDNLRNVQLLDGTLQQTEREVRVFRTVRNNQTTSSDHDDSSEHDDSSVSPESDDEHDNESQDDDHGSNDNDNESQCGEDHRSTEKDGEYDFRNVQLLDGSLQQTNHDDHDDGSSEHDDSGGIPENDDHDNETHCAEDHGSSELDDSDETPENNDEDDNESQHGEDHESAEADDLISNEHRTPVYTPYFGSLVSEDGLERIDLNQTEQNILQSETPPIEKPSGYFLDSRITLQTDEVEMNGIESQEEERSSVKDPLLNSTELACSTLYLDSAILDKKMEELQRQIDDERALKEKEMEKNEEVVKQIEDIQRTNEILLVVINYINEIAKQNDEERGARDKEKMEKSEEQTRLMLKENGVLQKENEAATCRIGELERALKEKEMEMNKENAALQRENEAATSRIRELVEQIDKERALKEKEMEKNKELVKQMEELNCQVVKQQEQNAAKIAQLEEHKAVMNKENAALVIQIDEERALKQDTMEKLNSIIEKRDKEVKAIAYKIHTTELDELTKAQAEFNKLKREYREQILLRDGKIKMLKEQMAAPVRPEPQMAALVASEAQVNALTPQQNINSEEDRVVEELAPEKEAIVEKIIKEIKENYCDPEVLENAVHRMNKTFMRSPNSYIKRLKNRTGRKNTKIAEYHYTPLKKQTRKGAELNVESFKAYEPPVATQQTTNDEHKEHSDDQKKEMEAIDFIPTEYRVMVTTILKDESRIRVWAGEELDNYVYDDDFRFLMLDDALTCGVKMNMLFYFH</sequence>
<comment type="caution">
    <text evidence="1">The sequence shown here is derived from an EMBL/GenBank/DDBJ whole genome shotgun (WGS) entry which is preliminary data.</text>
</comment>
<gene>
    <name evidence="1" type="ORF">RHMOL_Rhmol08G0066800</name>
</gene>
<accession>A0ACC0MM25</accession>
<dbReference type="Proteomes" id="UP001062846">
    <property type="component" value="Chromosome 8"/>
</dbReference>
<protein>
    <submittedName>
        <fullName evidence="1">Uncharacterized protein</fullName>
    </submittedName>
</protein>